<dbReference type="EMBL" id="CP025120">
    <property type="protein sequence ID" value="AUD77812.1"/>
    <property type="molecule type" value="Genomic_DNA"/>
</dbReference>
<dbReference type="InterPro" id="IPR029016">
    <property type="entry name" value="GAF-like_dom_sf"/>
</dbReference>
<protein>
    <submittedName>
        <fullName evidence="1">DUF484 domain-containing protein</fullName>
    </submittedName>
</protein>
<dbReference type="SUPFAM" id="SSF55781">
    <property type="entry name" value="GAF domain-like"/>
    <property type="match status" value="1"/>
</dbReference>
<accession>A0A2K9AJK5</accession>
<dbReference type="Pfam" id="PF04340">
    <property type="entry name" value="DUF484"/>
    <property type="match status" value="1"/>
</dbReference>
<dbReference type="InterPro" id="IPR007435">
    <property type="entry name" value="DUF484"/>
</dbReference>
<reference evidence="1 2" key="1">
    <citation type="submission" date="2017-12" db="EMBL/GenBank/DDBJ databases">
        <title>Kangiella profundi FT102 completed genome.</title>
        <authorList>
            <person name="Xu J."/>
            <person name="Wang J."/>
            <person name="Lu Y."/>
        </authorList>
    </citation>
    <scope>NUCLEOTIDE SEQUENCE [LARGE SCALE GENOMIC DNA]</scope>
    <source>
        <strain evidence="1 2">FT102</strain>
    </source>
</reference>
<dbReference type="Gene3D" id="3.30.450.40">
    <property type="match status" value="1"/>
</dbReference>
<sequence length="225" mass="25445">MTEGNSAEDRLKKEQEVAAYLERHPEFFENHQEILEKLRLQHKVYGSVSLVERQILGLRNKAEKLQAQLNTLIDNAHSNGELLNKCAELFVAMIASHSTQEMVDRLLEHLRDNFELDNVQLWLCDDVGTLHHVNYSDIEIIRQLTDQHFIQNDPVCGRVTESISQLFGGDHELESYSMIPLGENASIGVIALGSKDVDLFTADMGTLFLRLIGDVTEACLAKQES</sequence>
<evidence type="ECO:0000313" key="1">
    <source>
        <dbReference type="EMBL" id="AUD77812.1"/>
    </source>
</evidence>
<dbReference type="PANTHER" id="PTHR38765:SF1">
    <property type="entry name" value="DUF484 DOMAIN-CONTAINING PROTEIN"/>
    <property type="match status" value="1"/>
</dbReference>
<dbReference type="Proteomes" id="UP000232693">
    <property type="component" value="Chromosome"/>
</dbReference>
<dbReference type="AlphaFoldDB" id="A0A2K9AJK5"/>
<keyword evidence="2" id="KW-1185">Reference proteome</keyword>
<name>A0A2K9AJK5_9GAMM</name>
<dbReference type="RefSeq" id="WP_106645734.1">
    <property type="nucleotide sequence ID" value="NZ_BMGO01000001.1"/>
</dbReference>
<proteinExistence type="predicted"/>
<dbReference type="OrthoDB" id="8525200at2"/>
<evidence type="ECO:0000313" key="2">
    <source>
        <dbReference type="Proteomes" id="UP000232693"/>
    </source>
</evidence>
<gene>
    <name evidence="1" type="ORF">CW740_00600</name>
</gene>
<dbReference type="KEGG" id="kpd:CW740_00600"/>
<organism evidence="1 2">
    <name type="scientific">Kangiella profundi</name>
    <dbReference type="NCBI Taxonomy" id="1561924"/>
    <lineage>
        <taxon>Bacteria</taxon>
        <taxon>Pseudomonadati</taxon>
        <taxon>Pseudomonadota</taxon>
        <taxon>Gammaproteobacteria</taxon>
        <taxon>Kangiellales</taxon>
        <taxon>Kangiellaceae</taxon>
        <taxon>Kangiella</taxon>
    </lineage>
</organism>
<dbReference type="PANTHER" id="PTHR38765">
    <property type="entry name" value="DUF484 DOMAIN-CONTAINING PROTEIN"/>
    <property type="match status" value="1"/>
</dbReference>